<feature type="transmembrane region" description="Helical" evidence="2">
    <location>
        <begin position="1004"/>
        <end position="1026"/>
    </location>
</feature>
<dbReference type="Proteomes" id="UP000830671">
    <property type="component" value="Chromosome 3"/>
</dbReference>
<feature type="transmembrane region" description="Helical" evidence="2">
    <location>
        <begin position="1038"/>
        <end position="1057"/>
    </location>
</feature>
<dbReference type="EMBL" id="CP019475">
    <property type="protein sequence ID" value="UQC79574.1"/>
    <property type="molecule type" value="Genomic_DNA"/>
</dbReference>
<keyword evidence="2" id="KW-0812">Transmembrane</keyword>
<proteinExistence type="predicted"/>
<keyword evidence="2" id="KW-0472">Membrane</keyword>
<protein>
    <submittedName>
        <fullName evidence="3">Uncharacterized protein</fullName>
    </submittedName>
</protein>
<sequence length="1222" mass="136562">MSAKSSPEGKWHRISALKPSTNIVVLLGKSPQAWHYIGVNFATYNASIQASEMAKPSRLLRLGLERGEIYVRLYMIGRAETTSEPTIMVCCMNESIRSRVKNELRANPTLRACREFLVHGLPHPLEQLRPARPLAGTSNNCSRYEEKLETDLPSNVASGDEVFSPTASLSLGRRLFKPPNDNEAILWATGGVFLHIDGACLQLTVEHGPSDLDADQDSPSTLETDLDAFSINGSEDDEEEESLLTYDVLSQGSITPKRSFLSQRSFSINRSESSSWDNESSIAEDWPYGDNHDTGSDAEPSRNSGYRTRNSIDDIQHLEATKSVGVISIRASQGSSPGLDYALIHTPPPKPCDSVNGFTVPIGNATRSLYVCRSDLSPPGEKKILIVGDGGSIRTGDLPPGTTLFKRTGLNSFQHLQIVRLIGSNFVFGDSGGAVLDQESGAFYGHVVSGSPGTGIGYLVPATEVFQDLSSRGFQAELHGRHFSQSVQYDMDRSNSWLDDQLKASKFPRRDASTQTEFALLPTPPLSQVGSDSYQPRLRTPYFVSPIEFGHKSFRSRWPYFVGPERSVLATWFNDRLLDDLQNIGAEDLWSMFFESSASTYSGKIEALRNFCRTATLESLEMGVSKVSKVSTIWLDQREHHSLGNRSTPGALTAGELFKQLKLKVRFSSHICNALYLPTTNNVRSGTTIRPSSQLANAHIDLTERDGLGNIIYRHIMFRPYFGVTLRPSALQTFDLEFHIPMVALRSYAGKAQCSGSPIKEAHQSTDVSFLFPAKHGSSTSGISQFLHQSQVSLLVTGFDENRWTAFCFVHAPSEDQENSIPLINDSDEELLTDPVSCGKLPVGMPWNPREYFLAVLRVRLKHLAREWDHTVRFLETTIRHQMSYWPAKGTQNLVLKNDILEAQDRLRRSQVLIMHLIYTISGTLAEWDRFQEDALESYFDDLQNRKSFSHDAFRRDMLKSLESVKQSETSLRKIKDLCISRNSQYSMISATKAYEPTVPGDRLLKFITVMGLLFMPLSLSFSIIGSDIGHLQRTWPVLLGTTIGIMVIMLLFIVGAELGLPTIFKRIHAGGLLLKKNLKEGFWAMKGILRLPVTKSSHAMAKQEVSCQEDGIELGTFHSPNVLDLRQPDPQLITTGPSNAQLSYLRPSSRQIRVAQWSKEYPNILTQDPIKVYLPLPKPSLQTKECNKPQATRRFVRRLRTSYWEHEVQPRDYQAPEGSVV</sequence>
<evidence type="ECO:0000256" key="1">
    <source>
        <dbReference type="SAM" id="MobiDB-lite"/>
    </source>
</evidence>
<dbReference type="KEGG" id="clup:CLUP02_05054"/>
<evidence type="ECO:0000313" key="3">
    <source>
        <dbReference type="EMBL" id="UQC79574.1"/>
    </source>
</evidence>
<reference evidence="3" key="1">
    <citation type="journal article" date="2021" name="Mol. Plant Microbe Interact.">
        <title>Complete Genome Sequence of the Plant-Pathogenic Fungus Colletotrichum lupini.</title>
        <authorList>
            <person name="Baroncelli R."/>
            <person name="Pensec F."/>
            <person name="Da Lio D."/>
            <person name="Boufleur T."/>
            <person name="Vicente I."/>
            <person name="Sarrocco S."/>
            <person name="Picot A."/>
            <person name="Baraldi E."/>
            <person name="Sukno S."/>
            <person name="Thon M."/>
            <person name="Le Floch G."/>
        </authorList>
    </citation>
    <scope>NUCLEOTIDE SEQUENCE</scope>
    <source>
        <strain evidence="3">IMI 504893</strain>
    </source>
</reference>
<dbReference type="AlphaFoldDB" id="A0A9Q8SLI3"/>
<name>A0A9Q8SLI3_9PEZI</name>
<evidence type="ECO:0000256" key="2">
    <source>
        <dbReference type="SAM" id="Phobius"/>
    </source>
</evidence>
<keyword evidence="2" id="KW-1133">Transmembrane helix</keyword>
<evidence type="ECO:0000313" key="4">
    <source>
        <dbReference type="Proteomes" id="UP000830671"/>
    </source>
</evidence>
<organism evidence="3 4">
    <name type="scientific">Colletotrichum lupini</name>
    <dbReference type="NCBI Taxonomy" id="145971"/>
    <lineage>
        <taxon>Eukaryota</taxon>
        <taxon>Fungi</taxon>
        <taxon>Dikarya</taxon>
        <taxon>Ascomycota</taxon>
        <taxon>Pezizomycotina</taxon>
        <taxon>Sordariomycetes</taxon>
        <taxon>Hypocreomycetidae</taxon>
        <taxon>Glomerellales</taxon>
        <taxon>Glomerellaceae</taxon>
        <taxon>Colletotrichum</taxon>
        <taxon>Colletotrichum acutatum species complex</taxon>
    </lineage>
</organism>
<accession>A0A9Q8SLI3</accession>
<dbReference type="RefSeq" id="XP_049141206.1">
    <property type="nucleotide sequence ID" value="XM_049284063.1"/>
</dbReference>
<dbReference type="GeneID" id="73339073"/>
<keyword evidence="4" id="KW-1185">Reference proteome</keyword>
<feature type="region of interest" description="Disordered" evidence="1">
    <location>
        <begin position="271"/>
        <end position="310"/>
    </location>
</feature>
<feature type="compositionally biased region" description="Low complexity" evidence="1">
    <location>
        <begin position="271"/>
        <end position="284"/>
    </location>
</feature>
<gene>
    <name evidence="3" type="ORF">CLUP02_05054</name>
</gene>